<feature type="region of interest" description="Disordered" evidence="1">
    <location>
        <begin position="525"/>
        <end position="566"/>
    </location>
</feature>
<gene>
    <name evidence="2" type="primary">stpg2</name>
</gene>
<dbReference type="InterPro" id="IPR010736">
    <property type="entry name" value="SHIPPO-rpt"/>
</dbReference>
<sequence length="698" mass="76370">MYDRAPRATFGPTGSTSSAVGPGSYDVTRHVSKIPGYAPFLSMSNRPSVFDESSEMLPGPGQYDSTPVKLNIRGGCSLQNRSKRFEEVVSEVPGPGAYDVLPALEKTPGAAPEKPDRQMGKAFRPLHQSDIPSIPFPGQACGYEEDALGVLRKQQPPTYDTTLGPAYYRPLLSEIVSAEKYKGVHFGNKTEKRGVVRVEERPGPGHYDPHINLKTDYQNVNLQKDGKGRHELLIPRYHELVPKQAEKRGVPGPGQYDIRRQFEPQDCRGPFLSQAERFSQTKEVSPPVGTYNDPRCALELLKKASGAKSIPFGVRASRFSQKHEKRSSPGPGSYDLFERGLAQLSFKQAFFARSRKGGFGSTVQRDFIYNKELLKSPGPAQYEAEKKTEENYKKQRTAVFRSATERLRLEAKDSPPPNSYNLSQTFDKGSRSCPQPRSEGAKMRQSCFLSAAPRAKVFRPCDPSVPGPGQYDVRMDSHPQMALITSRQDRFKVSTDSNPGPAAYQLSPGVMNTVMKGTFNVTLGDPPGAAGLPRRNPSLRGPAPPLAPSRPAPSSPPAPLRALDGSKVTGSSTWNVLRIWECVATRVHYCDILNPSLSSVCSSGDLGGRSSIFPVFAGGLSHGDPDWQSSPNPPGGRTRLIGSEQIWRRSETKDKEVRARALTLLMSCGGALATCQSDVQDGATRTHVPPNTPTETRF</sequence>
<dbReference type="OMA" id="NDPRHAL"/>
<dbReference type="InParanoid" id="A0A674PC35"/>
<reference evidence="2" key="3">
    <citation type="submission" date="2025-09" db="UniProtKB">
        <authorList>
            <consortium name="Ensembl"/>
        </authorList>
    </citation>
    <scope>IDENTIFICATION</scope>
</reference>
<organism evidence="2 3">
    <name type="scientific">Takifugu rubripes</name>
    <name type="common">Japanese pufferfish</name>
    <name type="synonym">Fugu rubripes</name>
    <dbReference type="NCBI Taxonomy" id="31033"/>
    <lineage>
        <taxon>Eukaryota</taxon>
        <taxon>Metazoa</taxon>
        <taxon>Chordata</taxon>
        <taxon>Craniata</taxon>
        <taxon>Vertebrata</taxon>
        <taxon>Euteleostomi</taxon>
        <taxon>Actinopterygii</taxon>
        <taxon>Neopterygii</taxon>
        <taxon>Teleostei</taxon>
        <taxon>Neoteleostei</taxon>
        <taxon>Acanthomorphata</taxon>
        <taxon>Eupercaria</taxon>
        <taxon>Tetraodontiformes</taxon>
        <taxon>Tetradontoidea</taxon>
        <taxon>Tetraodontidae</taxon>
        <taxon>Takifugu</taxon>
    </lineage>
</organism>
<proteinExistence type="predicted"/>
<evidence type="ECO:0000256" key="1">
    <source>
        <dbReference type="SAM" id="MobiDB-lite"/>
    </source>
</evidence>
<reference evidence="2" key="2">
    <citation type="submission" date="2025-08" db="UniProtKB">
        <authorList>
            <consortium name="Ensembl"/>
        </authorList>
    </citation>
    <scope>IDENTIFICATION</scope>
</reference>
<dbReference type="Pfam" id="PF07004">
    <property type="entry name" value="SHIPPO-rpt"/>
    <property type="match status" value="7"/>
</dbReference>
<dbReference type="Proteomes" id="UP000005226">
    <property type="component" value="Chromosome 21"/>
</dbReference>
<accession>A0A674PC35</accession>
<feature type="region of interest" description="Disordered" evidence="1">
    <location>
        <begin position="1"/>
        <end position="25"/>
    </location>
</feature>
<dbReference type="PANTHER" id="PTHR21580">
    <property type="entry name" value="SHIPPO-1-RELATED"/>
    <property type="match status" value="1"/>
</dbReference>
<dbReference type="GeneTree" id="ENSGT00390000001063"/>
<dbReference type="PANTHER" id="PTHR21580:SF60">
    <property type="entry name" value="SPERM-TAIL PG-RICH REPEAT-CONTAINING PROTEIN 2"/>
    <property type="match status" value="1"/>
</dbReference>
<reference evidence="2 3" key="1">
    <citation type="journal article" date="2011" name="Genome Biol. Evol.">
        <title>Integration of the genetic map and genome assembly of fugu facilitates insights into distinct features of genome evolution in teleosts and mammals.</title>
        <authorList>
            <person name="Kai W."/>
            <person name="Kikuchi K."/>
            <person name="Tohari S."/>
            <person name="Chew A.K."/>
            <person name="Tay A."/>
            <person name="Fujiwara A."/>
            <person name="Hosoya S."/>
            <person name="Suetake H."/>
            <person name="Naruse K."/>
            <person name="Brenner S."/>
            <person name="Suzuki Y."/>
            <person name="Venkatesh B."/>
        </authorList>
    </citation>
    <scope>NUCLEOTIDE SEQUENCE [LARGE SCALE GENOMIC DNA]</scope>
</reference>
<protein>
    <recommendedName>
        <fullName evidence="4">Sperm tail PG-rich repeat containing 2</fullName>
    </recommendedName>
</protein>
<evidence type="ECO:0000313" key="3">
    <source>
        <dbReference type="Proteomes" id="UP000005226"/>
    </source>
</evidence>
<feature type="compositionally biased region" description="Polar residues" evidence="1">
    <location>
        <begin position="419"/>
        <end position="435"/>
    </location>
</feature>
<dbReference type="AlphaFoldDB" id="A0A674PC35"/>
<feature type="compositionally biased region" description="Pro residues" evidence="1">
    <location>
        <begin position="542"/>
        <end position="559"/>
    </location>
</feature>
<evidence type="ECO:0000313" key="2">
    <source>
        <dbReference type="Ensembl" id="ENSTRUP00000083241.1"/>
    </source>
</evidence>
<name>A0A674PC35_TAKRU</name>
<dbReference type="Ensembl" id="ENSTRUT00000083972.1">
    <property type="protein sequence ID" value="ENSTRUP00000083241.1"/>
    <property type="gene ID" value="ENSTRUG00000020458.2"/>
</dbReference>
<feature type="region of interest" description="Disordered" evidence="1">
    <location>
        <begin position="410"/>
        <end position="439"/>
    </location>
</feature>
<keyword evidence="3" id="KW-1185">Reference proteome</keyword>
<evidence type="ECO:0008006" key="4">
    <source>
        <dbReference type="Google" id="ProtNLM"/>
    </source>
</evidence>
<dbReference type="InterPro" id="IPR051291">
    <property type="entry name" value="CIMAP"/>
</dbReference>
<dbReference type="FunCoup" id="A0A674PC35">
    <property type="interactions" value="13"/>
</dbReference>